<dbReference type="RefSeq" id="WP_379026131.1">
    <property type="nucleotide sequence ID" value="NZ_JBHRTA010000062.1"/>
</dbReference>
<dbReference type="EMBL" id="JBHRTA010000062">
    <property type="protein sequence ID" value="MFC3199982.1"/>
    <property type="molecule type" value="Genomic_DNA"/>
</dbReference>
<evidence type="ECO:0000313" key="2">
    <source>
        <dbReference type="EMBL" id="MFC3199982.1"/>
    </source>
</evidence>
<accession>A0ABV7JS01</accession>
<dbReference type="InterPro" id="IPR025665">
    <property type="entry name" value="Beta-barrel_OMP_2"/>
</dbReference>
<proteinExistence type="predicted"/>
<feature type="domain" description="Outer membrane protein beta-barrel" evidence="1">
    <location>
        <begin position="23"/>
        <end position="168"/>
    </location>
</feature>
<dbReference type="SUPFAM" id="SSF56925">
    <property type="entry name" value="OMPA-like"/>
    <property type="match status" value="1"/>
</dbReference>
<dbReference type="Proteomes" id="UP001595526">
    <property type="component" value="Unassembled WGS sequence"/>
</dbReference>
<keyword evidence="3" id="KW-1185">Reference proteome</keyword>
<gene>
    <name evidence="2" type="ORF">ACFOET_20345</name>
</gene>
<reference evidence="3" key="1">
    <citation type="journal article" date="2019" name="Int. J. Syst. Evol. Microbiol.">
        <title>The Global Catalogue of Microorganisms (GCM) 10K type strain sequencing project: providing services to taxonomists for standard genome sequencing and annotation.</title>
        <authorList>
            <consortium name="The Broad Institute Genomics Platform"/>
            <consortium name="The Broad Institute Genome Sequencing Center for Infectious Disease"/>
            <person name="Wu L."/>
            <person name="Ma J."/>
        </authorList>
    </citation>
    <scope>NUCLEOTIDE SEQUENCE [LARGE SCALE GENOMIC DNA]</scope>
    <source>
        <strain evidence="3">KCTC 52416</strain>
    </source>
</reference>
<dbReference type="Pfam" id="PF13568">
    <property type="entry name" value="OMP_b-brl_2"/>
    <property type="match status" value="1"/>
</dbReference>
<dbReference type="InterPro" id="IPR011250">
    <property type="entry name" value="OMP/PagP_B-barrel"/>
</dbReference>
<protein>
    <submittedName>
        <fullName evidence="2">Porin family protein</fullName>
    </submittedName>
</protein>
<evidence type="ECO:0000313" key="3">
    <source>
        <dbReference type="Proteomes" id="UP001595526"/>
    </source>
</evidence>
<organism evidence="2 3">
    <name type="scientific">Parapedobacter deserti</name>
    <dbReference type="NCBI Taxonomy" id="1912957"/>
    <lineage>
        <taxon>Bacteria</taxon>
        <taxon>Pseudomonadati</taxon>
        <taxon>Bacteroidota</taxon>
        <taxon>Sphingobacteriia</taxon>
        <taxon>Sphingobacteriales</taxon>
        <taxon>Sphingobacteriaceae</taxon>
        <taxon>Parapedobacter</taxon>
    </lineage>
</organism>
<name>A0ABV7JS01_9SPHI</name>
<evidence type="ECO:0000259" key="1">
    <source>
        <dbReference type="Pfam" id="PF13568"/>
    </source>
</evidence>
<sequence length="187" mass="20330">MKAIRMYLPIVALLLVTELATGQTLDLGVKTGLSWGSLRSNLSGVGDASGKTGWHVGLFARTGNDFYFQPELNFAAFGSEFRFVNETYEPSFRQLNLPLMAGYKIIDNGNMNLRVSVGPEVNMNVNKAAGPDATEYKRFAIGGLVNAGVDIGRMTVDARYSLGLTDVHDQLEQKTGVFSVSIGFKIL</sequence>
<comment type="caution">
    <text evidence="2">The sequence shown here is derived from an EMBL/GenBank/DDBJ whole genome shotgun (WGS) entry which is preliminary data.</text>
</comment>